<dbReference type="OrthoDB" id="5800423at2759"/>
<accession>A0A3M7PTE3</accession>
<dbReference type="STRING" id="10195.A0A3M7PTE3"/>
<evidence type="ECO:0000259" key="4">
    <source>
        <dbReference type="PROSITE" id="PS50089"/>
    </source>
</evidence>
<keyword evidence="2" id="KW-0862">Zinc</keyword>
<keyword evidence="6" id="KW-1185">Reference proteome</keyword>
<keyword evidence="1 3" id="KW-0479">Metal-binding</keyword>
<evidence type="ECO:0000256" key="2">
    <source>
        <dbReference type="ARBA" id="ARBA00022833"/>
    </source>
</evidence>
<evidence type="ECO:0000256" key="1">
    <source>
        <dbReference type="ARBA" id="ARBA00022771"/>
    </source>
</evidence>
<evidence type="ECO:0000313" key="6">
    <source>
        <dbReference type="Proteomes" id="UP000276133"/>
    </source>
</evidence>
<dbReference type="GO" id="GO:0008270">
    <property type="term" value="F:zinc ion binding"/>
    <property type="evidence" value="ECO:0007669"/>
    <property type="project" value="UniProtKB-KW"/>
</dbReference>
<evidence type="ECO:0000256" key="3">
    <source>
        <dbReference type="PROSITE-ProRule" id="PRU00175"/>
    </source>
</evidence>
<dbReference type="SUPFAM" id="SSF57850">
    <property type="entry name" value="RING/U-box"/>
    <property type="match status" value="1"/>
</dbReference>
<evidence type="ECO:0000313" key="5">
    <source>
        <dbReference type="EMBL" id="RNA02422.1"/>
    </source>
</evidence>
<organism evidence="5 6">
    <name type="scientific">Brachionus plicatilis</name>
    <name type="common">Marine rotifer</name>
    <name type="synonym">Brachionus muelleri</name>
    <dbReference type="NCBI Taxonomy" id="10195"/>
    <lineage>
        <taxon>Eukaryota</taxon>
        <taxon>Metazoa</taxon>
        <taxon>Spiralia</taxon>
        <taxon>Gnathifera</taxon>
        <taxon>Rotifera</taxon>
        <taxon>Eurotatoria</taxon>
        <taxon>Monogononta</taxon>
        <taxon>Pseudotrocha</taxon>
        <taxon>Ploima</taxon>
        <taxon>Brachionidae</taxon>
        <taxon>Brachionus</taxon>
    </lineage>
</organism>
<reference evidence="5 6" key="1">
    <citation type="journal article" date="2018" name="Sci. Rep.">
        <title>Genomic signatures of local adaptation to the degree of environmental predictability in rotifers.</title>
        <authorList>
            <person name="Franch-Gras L."/>
            <person name="Hahn C."/>
            <person name="Garcia-Roger E.M."/>
            <person name="Carmona M.J."/>
            <person name="Serra M."/>
            <person name="Gomez A."/>
        </authorList>
    </citation>
    <scope>NUCLEOTIDE SEQUENCE [LARGE SCALE GENOMIC DNA]</scope>
    <source>
        <strain evidence="5">HYR1</strain>
    </source>
</reference>
<name>A0A3M7PTE3_BRAPC</name>
<dbReference type="PROSITE" id="PS50089">
    <property type="entry name" value="ZF_RING_2"/>
    <property type="match status" value="1"/>
</dbReference>
<gene>
    <name evidence="5" type="ORF">BpHYR1_021426</name>
</gene>
<comment type="caution">
    <text evidence="5">The sequence shown here is derived from an EMBL/GenBank/DDBJ whole genome shotgun (WGS) entry which is preliminary data.</text>
</comment>
<dbReference type="AlphaFoldDB" id="A0A3M7PTE3"/>
<dbReference type="EMBL" id="REGN01008892">
    <property type="protein sequence ID" value="RNA02422.1"/>
    <property type="molecule type" value="Genomic_DNA"/>
</dbReference>
<feature type="domain" description="RING-type" evidence="4">
    <location>
        <begin position="14"/>
        <end position="55"/>
    </location>
</feature>
<protein>
    <submittedName>
        <fullName evidence="5">Ring finger nhl-1</fullName>
    </submittedName>
</protein>
<dbReference type="Proteomes" id="UP000276133">
    <property type="component" value="Unassembled WGS sequence"/>
</dbReference>
<dbReference type="Gene3D" id="3.30.40.10">
    <property type="entry name" value="Zinc/RING finger domain, C3HC4 (zinc finger)"/>
    <property type="match status" value="1"/>
</dbReference>
<dbReference type="InterPro" id="IPR013083">
    <property type="entry name" value="Znf_RING/FYVE/PHD"/>
</dbReference>
<proteinExistence type="predicted"/>
<sequence length="133" mass="15758">MFYEIDKLESQLKCPKCSHKYVSPRILPCGKSMCQNCVDQLSNCNLSNLIKCPFCCKSHPVPDEGFIINEFIVNTLKLKPEKVYRFEYFWPYENKNLPIQLKIIWKNYKNCNQMINNNIKILNILHILIISLR</sequence>
<dbReference type="InterPro" id="IPR001841">
    <property type="entry name" value="Znf_RING"/>
</dbReference>
<keyword evidence="1 3" id="KW-0863">Zinc-finger</keyword>